<feature type="compositionally biased region" description="Basic and acidic residues" evidence="1">
    <location>
        <begin position="40"/>
        <end position="49"/>
    </location>
</feature>
<reference evidence="2" key="1">
    <citation type="submission" date="2022-11" db="EMBL/GenBank/DDBJ databases">
        <title>Chromosomal genome sequence assembly and mating type (MAT) locus characterization of the leprose asexual lichenized fungus Lepraria neglecta (Nyl.) Erichsen.</title>
        <authorList>
            <person name="Allen J.L."/>
            <person name="Pfeffer B."/>
        </authorList>
    </citation>
    <scope>NUCLEOTIDE SEQUENCE</scope>
    <source>
        <strain evidence="2">Allen 5258</strain>
    </source>
</reference>
<dbReference type="EMBL" id="JASNWA010000010">
    <property type="protein sequence ID" value="KAK3168965.1"/>
    <property type="molecule type" value="Genomic_DNA"/>
</dbReference>
<dbReference type="AlphaFoldDB" id="A0AAD9YZQ5"/>
<accession>A0AAD9YZQ5</accession>
<comment type="caution">
    <text evidence="2">The sequence shown here is derived from an EMBL/GenBank/DDBJ whole genome shotgun (WGS) entry which is preliminary data.</text>
</comment>
<feature type="compositionally biased region" description="Polar residues" evidence="1">
    <location>
        <begin position="1"/>
        <end position="16"/>
    </location>
</feature>
<dbReference type="InterPro" id="IPR012471">
    <property type="entry name" value="DUF1690"/>
</dbReference>
<feature type="region of interest" description="Disordered" evidence="1">
    <location>
        <begin position="1"/>
        <end position="49"/>
    </location>
</feature>
<evidence type="ECO:0000313" key="3">
    <source>
        <dbReference type="Proteomes" id="UP001276659"/>
    </source>
</evidence>
<organism evidence="2 3">
    <name type="scientific">Lepraria neglecta</name>
    <dbReference type="NCBI Taxonomy" id="209136"/>
    <lineage>
        <taxon>Eukaryota</taxon>
        <taxon>Fungi</taxon>
        <taxon>Dikarya</taxon>
        <taxon>Ascomycota</taxon>
        <taxon>Pezizomycotina</taxon>
        <taxon>Lecanoromycetes</taxon>
        <taxon>OSLEUM clade</taxon>
        <taxon>Lecanoromycetidae</taxon>
        <taxon>Lecanorales</taxon>
        <taxon>Lecanorineae</taxon>
        <taxon>Stereocaulaceae</taxon>
        <taxon>Lepraria</taxon>
    </lineage>
</organism>
<proteinExistence type="predicted"/>
<dbReference type="Proteomes" id="UP001276659">
    <property type="component" value="Unassembled WGS sequence"/>
</dbReference>
<evidence type="ECO:0000256" key="1">
    <source>
        <dbReference type="SAM" id="MobiDB-lite"/>
    </source>
</evidence>
<keyword evidence="3" id="KW-1185">Reference proteome</keyword>
<gene>
    <name evidence="2" type="ORF">OEA41_005413</name>
</gene>
<protein>
    <recommendedName>
        <fullName evidence="4">DUF1690-domain-containing protein</fullName>
    </recommendedName>
</protein>
<dbReference type="Pfam" id="PF07956">
    <property type="entry name" value="DUF1690"/>
    <property type="match status" value="1"/>
</dbReference>
<feature type="region of interest" description="Disordered" evidence="1">
    <location>
        <begin position="70"/>
        <end position="124"/>
    </location>
</feature>
<evidence type="ECO:0000313" key="2">
    <source>
        <dbReference type="EMBL" id="KAK3168965.1"/>
    </source>
</evidence>
<name>A0AAD9YZQ5_9LECA</name>
<feature type="compositionally biased region" description="Basic and acidic residues" evidence="1">
    <location>
        <begin position="105"/>
        <end position="124"/>
    </location>
</feature>
<evidence type="ECO:0008006" key="4">
    <source>
        <dbReference type="Google" id="ProtNLM"/>
    </source>
</evidence>
<sequence length="196" mass="21909">MGSGSSKPAPSSTQHVFASETPVRFSQELVDALQASPETDSTRSKDLELHIQSRVAAELRRLDTEATKSLKDLEASLSASPDKTTDSKHPSPQPHMPDQSQSKGGVDHKAKADGDRVRDLSRESVQKEIEALKGKLQQKQLKEDVVKDERVNQAREEVVRCLKTNDRRPLDCWREVEAFRREVGRLEGAFLGRVLE</sequence>